<evidence type="ECO:0000313" key="2">
    <source>
        <dbReference type="Proteomes" id="UP000230750"/>
    </source>
</evidence>
<dbReference type="OrthoDB" id="5837302at2759"/>
<reference evidence="1 2" key="1">
    <citation type="journal article" date="2017" name="PLoS Biol.">
        <title>The sea cucumber genome provides insights into morphological evolution and visceral regeneration.</title>
        <authorList>
            <person name="Zhang X."/>
            <person name="Sun L."/>
            <person name="Yuan J."/>
            <person name="Sun Y."/>
            <person name="Gao Y."/>
            <person name="Zhang L."/>
            <person name="Li S."/>
            <person name="Dai H."/>
            <person name="Hamel J.F."/>
            <person name="Liu C."/>
            <person name="Yu Y."/>
            <person name="Liu S."/>
            <person name="Lin W."/>
            <person name="Guo K."/>
            <person name="Jin S."/>
            <person name="Xu P."/>
            <person name="Storey K.B."/>
            <person name="Huan P."/>
            <person name="Zhang T."/>
            <person name="Zhou Y."/>
            <person name="Zhang J."/>
            <person name="Lin C."/>
            <person name="Li X."/>
            <person name="Xing L."/>
            <person name="Huo D."/>
            <person name="Sun M."/>
            <person name="Wang L."/>
            <person name="Mercier A."/>
            <person name="Li F."/>
            <person name="Yang H."/>
            <person name="Xiang J."/>
        </authorList>
    </citation>
    <scope>NUCLEOTIDE SEQUENCE [LARGE SCALE GENOMIC DNA]</scope>
    <source>
        <strain evidence="1">Shaxun</strain>
        <tissue evidence="1">Muscle</tissue>
    </source>
</reference>
<dbReference type="Proteomes" id="UP000230750">
    <property type="component" value="Unassembled WGS sequence"/>
</dbReference>
<dbReference type="PANTHER" id="PTHR21301:SF10">
    <property type="entry name" value="REVERSE TRANSCRIPTASE DOMAIN-CONTAINING PROTEIN"/>
    <property type="match status" value="1"/>
</dbReference>
<organism evidence="1 2">
    <name type="scientific">Stichopus japonicus</name>
    <name type="common">Sea cucumber</name>
    <dbReference type="NCBI Taxonomy" id="307972"/>
    <lineage>
        <taxon>Eukaryota</taxon>
        <taxon>Metazoa</taxon>
        <taxon>Echinodermata</taxon>
        <taxon>Eleutherozoa</taxon>
        <taxon>Echinozoa</taxon>
        <taxon>Holothuroidea</taxon>
        <taxon>Aspidochirotacea</taxon>
        <taxon>Aspidochirotida</taxon>
        <taxon>Stichopodidae</taxon>
        <taxon>Apostichopus</taxon>
    </lineage>
</organism>
<dbReference type="EMBL" id="MRZV01000810">
    <property type="protein sequence ID" value="PIK43981.1"/>
    <property type="molecule type" value="Genomic_DNA"/>
</dbReference>
<comment type="caution">
    <text evidence="1">The sequence shown here is derived from an EMBL/GenBank/DDBJ whole genome shotgun (WGS) entry which is preliminary data.</text>
</comment>
<name>A0A2G8K7J5_STIJA</name>
<evidence type="ECO:0008006" key="3">
    <source>
        <dbReference type="Google" id="ProtNLM"/>
    </source>
</evidence>
<keyword evidence="2" id="KW-1185">Reference proteome</keyword>
<accession>A0A2G8K7J5</accession>
<protein>
    <recommendedName>
        <fullName evidence="3">Reverse transcriptase domain-containing protein</fullName>
    </recommendedName>
</protein>
<dbReference type="AlphaFoldDB" id="A0A2G8K7J5"/>
<dbReference type="PANTHER" id="PTHR21301">
    <property type="entry name" value="REVERSE TRANSCRIPTASE"/>
    <property type="match status" value="1"/>
</dbReference>
<gene>
    <name evidence="1" type="ORF">BSL78_19159</name>
</gene>
<proteinExistence type="predicted"/>
<evidence type="ECO:0000313" key="1">
    <source>
        <dbReference type="EMBL" id="PIK43981.1"/>
    </source>
</evidence>
<sequence>MGPPPKRYPCLWTTSSNLLFLRLILIHDTPDFLRKLEDIKTKSPVQPSSVLSTSLLFTLTSLMLKVSQPRVQPCLRRSTLVHPSLTSKFSCNRFSPKNSRSWKHYLQRHGTAMGTRMAPSYACLFMSSLEEHMLSTGSLSSLIWWRYIDDISSFGPVMRIACSPSSITSILSTAPSNSPLITLTNRLTFSM</sequence>